<dbReference type="Proteomes" id="UP001056120">
    <property type="component" value="Linkage Group LG02"/>
</dbReference>
<accession>A0ACB9JX14</accession>
<proteinExistence type="predicted"/>
<keyword evidence="2" id="KW-1185">Reference proteome</keyword>
<evidence type="ECO:0000313" key="2">
    <source>
        <dbReference type="Proteomes" id="UP001056120"/>
    </source>
</evidence>
<reference evidence="2" key="1">
    <citation type="journal article" date="2022" name="Mol. Ecol. Resour.">
        <title>The genomes of chicory, endive, great burdock and yacon provide insights into Asteraceae palaeo-polyploidization history and plant inulin production.</title>
        <authorList>
            <person name="Fan W."/>
            <person name="Wang S."/>
            <person name="Wang H."/>
            <person name="Wang A."/>
            <person name="Jiang F."/>
            <person name="Liu H."/>
            <person name="Zhao H."/>
            <person name="Xu D."/>
            <person name="Zhang Y."/>
        </authorList>
    </citation>
    <scope>NUCLEOTIDE SEQUENCE [LARGE SCALE GENOMIC DNA]</scope>
    <source>
        <strain evidence="2">cv. Yunnan</strain>
    </source>
</reference>
<protein>
    <submittedName>
        <fullName evidence="1">Uncharacterized protein</fullName>
    </submittedName>
</protein>
<sequence>MLSLGLGRCLGRPQEVNTKYPTTNQNEKEKQPTINHTNRFGMNTHLDDVVDRLNGVENACWVSVDRLDDFVVVHMWENRIDDIVDCLDGTP</sequence>
<dbReference type="EMBL" id="CM042019">
    <property type="protein sequence ID" value="KAI3824515.1"/>
    <property type="molecule type" value="Genomic_DNA"/>
</dbReference>
<name>A0ACB9JX14_9ASTR</name>
<evidence type="ECO:0000313" key="1">
    <source>
        <dbReference type="EMBL" id="KAI3824515.1"/>
    </source>
</evidence>
<comment type="caution">
    <text evidence="1">The sequence shown here is derived from an EMBL/GenBank/DDBJ whole genome shotgun (WGS) entry which is preliminary data.</text>
</comment>
<gene>
    <name evidence="1" type="ORF">L1987_05975</name>
</gene>
<organism evidence="1 2">
    <name type="scientific">Smallanthus sonchifolius</name>
    <dbReference type="NCBI Taxonomy" id="185202"/>
    <lineage>
        <taxon>Eukaryota</taxon>
        <taxon>Viridiplantae</taxon>
        <taxon>Streptophyta</taxon>
        <taxon>Embryophyta</taxon>
        <taxon>Tracheophyta</taxon>
        <taxon>Spermatophyta</taxon>
        <taxon>Magnoliopsida</taxon>
        <taxon>eudicotyledons</taxon>
        <taxon>Gunneridae</taxon>
        <taxon>Pentapetalae</taxon>
        <taxon>asterids</taxon>
        <taxon>campanulids</taxon>
        <taxon>Asterales</taxon>
        <taxon>Asteraceae</taxon>
        <taxon>Asteroideae</taxon>
        <taxon>Heliantheae alliance</taxon>
        <taxon>Millerieae</taxon>
        <taxon>Smallanthus</taxon>
    </lineage>
</organism>
<reference evidence="1 2" key="2">
    <citation type="journal article" date="2022" name="Mol. Ecol. Resour.">
        <title>The genomes of chicory, endive, great burdock and yacon provide insights into Asteraceae paleo-polyploidization history and plant inulin production.</title>
        <authorList>
            <person name="Fan W."/>
            <person name="Wang S."/>
            <person name="Wang H."/>
            <person name="Wang A."/>
            <person name="Jiang F."/>
            <person name="Liu H."/>
            <person name="Zhao H."/>
            <person name="Xu D."/>
            <person name="Zhang Y."/>
        </authorList>
    </citation>
    <scope>NUCLEOTIDE SEQUENCE [LARGE SCALE GENOMIC DNA]</scope>
    <source>
        <strain evidence="2">cv. Yunnan</strain>
        <tissue evidence="1">Leaves</tissue>
    </source>
</reference>